<evidence type="ECO:0000313" key="6">
    <source>
        <dbReference type="EMBL" id="MBM6826034.1"/>
    </source>
</evidence>
<keyword evidence="3" id="KW-0812">Transmembrane</keyword>
<keyword evidence="4" id="KW-1133">Transmembrane helix</keyword>
<proteinExistence type="predicted"/>
<keyword evidence="1" id="KW-1003">Cell membrane</keyword>
<dbReference type="Proteomes" id="UP000713880">
    <property type="component" value="Unassembled WGS sequence"/>
</dbReference>
<dbReference type="GO" id="GO:0005886">
    <property type="term" value="C:plasma membrane"/>
    <property type="evidence" value="ECO:0007669"/>
    <property type="project" value="TreeGrafter"/>
</dbReference>
<keyword evidence="5" id="KW-0131">Cell cycle</keyword>
<evidence type="ECO:0000256" key="3">
    <source>
        <dbReference type="ARBA" id="ARBA00022692"/>
    </source>
</evidence>
<evidence type="ECO:0000313" key="7">
    <source>
        <dbReference type="Proteomes" id="UP000713880"/>
    </source>
</evidence>
<dbReference type="GO" id="GO:0051301">
    <property type="term" value="P:cell division"/>
    <property type="evidence" value="ECO:0007669"/>
    <property type="project" value="UniProtKB-KW"/>
</dbReference>
<protein>
    <submittedName>
        <fullName evidence="6">FtsQ-type POTRA domain-containing protein</fullName>
    </submittedName>
</protein>
<organism evidence="6 7">
    <name type="scientific">Mordavella massiliensis</name>
    <dbReference type="NCBI Taxonomy" id="1871024"/>
    <lineage>
        <taxon>Bacteria</taxon>
        <taxon>Bacillati</taxon>
        <taxon>Bacillota</taxon>
        <taxon>Clostridia</taxon>
        <taxon>Eubacteriales</taxon>
        <taxon>Clostridiaceae</taxon>
        <taxon>Mordavella</taxon>
    </lineage>
</organism>
<dbReference type="Pfam" id="PF08478">
    <property type="entry name" value="POTRA_1"/>
    <property type="match status" value="1"/>
</dbReference>
<evidence type="ECO:0000256" key="2">
    <source>
        <dbReference type="ARBA" id="ARBA00022618"/>
    </source>
</evidence>
<evidence type="ECO:0000256" key="1">
    <source>
        <dbReference type="ARBA" id="ARBA00022475"/>
    </source>
</evidence>
<dbReference type="RefSeq" id="WP_204908103.1">
    <property type="nucleotide sequence ID" value="NZ_JACJLV010000006.1"/>
</dbReference>
<dbReference type="InterPro" id="IPR013685">
    <property type="entry name" value="POTRA_FtsQ_type"/>
</dbReference>
<keyword evidence="4" id="KW-0472">Membrane</keyword>
<evidence type="ECO:0000256" key="4">
    <source>
        <dbReference type="ARBA" id="ARBA00022989"/>
    </source>
</evidence>
<accession>A0A938X1T1</accession>
<sequence>MGKKKTKRKSHRLYAFVVLLLAAAILVLSVLVLFYVQQIKVEGNEYCTDQQIVDTVRSDKYSINTLYIAGKYAIGKGKSLPCLESIHVSLSAPWTLKVTVREKPIVGYLENKDNYAYFDKEGMVVSMSPTLIEGLPCIEGVSMKDIKLYSRLETDDSKIFEEILETSQEAVKQKISADRIVCRGDEIYLDIGKIYVNLGNQVSSDQIAQIPPILEKLGGQEGTLHLENYSESSDTITFDIGEIPQ</sequence>
<keyword evidence="2" id="KW-0132">Cell division</keyword>
<dbReference type="EMBL" id="JACJLV010000006">
    <property type="protein sequence ID" value="MBM6826034.1"/>
    <property type="molecule type" value="Genomic_DNA"/>
</dbReference>
<reference evidence="6" key="2">
    <citation type="journal article" date="2021" name="Sci. Rep.">
        <title>The distribution of antibiotic resistance genes in chicken gut microbiota commensals.</title>
        <authorList>
            <person name="Juricova H."/>
            <person name="Matiasovicova J."/>
            <person name="Kubasova T."/>
            <person name="Cejkova D."/>
            <person name="Rychlik I."/>
        </authorList>
    </citation>
    <scope>NUCLEOTIDE SEQUENCE</scope>
    <source>
        <strain evidence="6">An420c</strain>
    </source>
</reference>
<dbReference type="AlphaFoldDB" id="A0A938X1T1"/>
<dbReference type="PANTHER" id="PTHR37820">
    <property type="entry name" value="CELL DIVISION PROTEIN DIVIB"/>
    <property type="match status" value="1"/>
</dbReference>
<gene>
    <name evidence="6" type="ORF">H6A13_02790</name>
</gene>
<comment type="caution">
    <text evidence="6">The sequence shown here is derived from an EMBL/GenBank/DDBJ whole genome shotgun (WGS) entry which is preliminary data.</text>
</comment>
<reference evidence="6" key="1">
    <citation type="submission" date="2020-08" db="EMBL/GenBank/DDBJ databases">
        <authorList>
            <person name="Cejkova D."/>
            <person name="Kubasova T."/>
            <person name="Jahodarova E."/>
            <person name="Rychlik I."/>
        </authorList>
    </citation>
    <scope>NUCLEOTIDE SEQUENCE</scope>
    <source>
        <strain evidence="6">An420c</strain>
    </source>
</reference>
<name>A0A938X1T1_9CLOT</name>
<dbReference type="PANTHER" id="PTHR37820:SF1">
    <property type="entry name" value="CELL DIVISION PROTEIN FTSQ"/>
    <property type="match status" value="1"/>
</dbReference>
<evidence type="ECO:0000256" key="5">
    <source>
        <dbReference type="ARBA" id="ARBA00023306"/>
    </source>
</evidence>
<dbReference type="InterPro" id="IPR050487">
    <property type="entry name" value="FtsQ_DivIB"/>
</dbReference>
<keyword evidence="7" id="KW-1185">Reference proteome</keyword>